<evidence type="ECO:0000313" key="3">
    <source>
        <dbReference type="Proteomes" id="UP000051487"/>
    </source>
</evidence>
<evidence type="ECO:0000256" key="1">
    <source>
        <dbReference type="SAM" id="MobiDB-lite"/>
    </source>
</evidence>
<gene>
    <name evidence="2" type="ORF">ALT_7179</name>
</gene>
<accession>A0AAN4PNG9</accession>
<dbReference type="InterPro" id="IPR011009">
    <property type="entry name" value="Kinase-like_dom_sf"/>
</dbReference>
<proteinExistence type="predicted"/>
<reference evidence="2 3" key="1">
    <citation type="submission" date="2015-11" db="EMBL/GenBank/DDBJ databases">
        <title>Aspergillus lentulus strain IFM 54703T.</title>
        <authorList>
            <person name="Kusuya Y."/>
            <person name="Sakai K."/>
            <person name="Kamei K."/>
            <person name="Takahashi H."/>
            <person name="Yaguchi T."/>
        </authorList>
    </citation>
    <scope>NUCLEOTIDE SEQUENCE [LARGE SCALE GENOMIC DNA]</scope>
    <source>
        <strain evidence="2 3">IFM 54703</strain>
    </source>
</reference>
<sequence length="652" mass="72828">MPTDTKPAIFRNAKFNVEALCRQASALRQGIVCTCDMNQRPAMGSFNWAIFVSFEDGIQWVLRSPHNLAASSELSLKLLASEAATLRYLRLKSDIPVPEVYGYSSTHDNDIGIPYILMSKAPGRPLSDTWKLAASNHPELAEHKKVKVLSQLGAITQKLLHVRLDRIGSLFEEGGAFEVKECLARGHVLHQRYTLEDVPRGPFSSETQFYDSLVTAFTQHAEVLPLLHHCFTAPIPSRRDYESDAQHRKACDLWNAFVAVGEKCESSENRVDYVIAGDALRDMIETLDLRGPCLGGFPLWHPDLSVNNIYVDEDYNITCIIDWGFSSSVPDAILLAPPGLPQFGDELSKDLIASFRDGFKSALLPTVGRKADDYSSLRALQLLQQSMTSWCLSRFLSFDSTNDYGLFATLWDTAYGPEKDLATWLIQQRSSPRYKQLYSEAQQEDLPPQEIREMEQRHLRGNVMRSTIARKLTLSSQWKSEYRTSPVGQPQLYYASHPSALVPAPPAADSLLPASRGHNHLGGDCIMQSALLPPDAPAESVAYTRTQYLSSSSSGAYIGAWCPDPSSNELLPTYGKHRMLDHSLLKDFSPGVSARPHSQVNMDHAPSNPPLPTVQDDHQVSQNLRRESGLFVTDARLWKWLLRVIEETEDTA</sequence>
<dbReference type="PANTHER" id="PTHR21310:SF15">
    <property type="entry name" value="AMINOGLYCOSIDE PHOSPHOTRANSFERASE DOMAIN-CONTAINING PROTEIN"/>
    <property type="match status" value="1"/>
</dbReference>
<feature type="region of interest" description="Disordered" evidence="1">
    <location>
        <begin position="590"/>
        <end position="616"/>
    </location>
</feature>
<organism evidence="2 3">
    <name type="scientific">Aspergillus lentulus</name>
    <dbReference type="NCBI Taxonomy" id="293939"/>
    <lineage>
        <taxon>Eukaryota</taxon>
        <taxon>Fungi</taxon>
        <taxon>Dikarya</taxon>
        <taxon>Ascomycota</taxon>
        <taxon>Pezizomycotina</taxon>
        <taxon>Eurotiomycetes</taxon>
        <taxon>Eurotiomycetidae</taxon>
        <taxon>Eurotiales</taxon>
        <taxon>Aspergillaceae</taxon>
        <taxon>Aspergillus</taxon>
        <taxon>Aspergillus subgen. Fumigati</taxon>
    </lineage>
</organism>
<dbReference type="Proteomes" id="UP000051487">
    <property type="component" value="Unassembled WGS sequence"/>
</dbReference>
<dbReference type="SUPFAM" id="SSF56112">
    <property type="entry name" value="Protein kinase-like (PK-like)"/>
    <property type="match status" value="1"/>
</dbReference>
<dbReference type="InterPro" id="IPR051678">
    <property type="entry name" value="AGP_Transferase"/>
</dbReference>
<name>A0AAN4PNG9_ASPLE</name>
<comment type="caution">
    <text evidence="2">The sequence shown here is derived from an EMBL/GenBank/DDBJ whole genome shotgun (WGS) entry which is preliminary data.</text>
</comment>
<evidence type="ECO:0000313" key="2">
    <source>
        <dbReference type="EMBL" id="GAQ09858.1"/>
    </source>
</evidence>
<dbReference type="AlphaFoldDB" id="A0AAN4PNG9"/>
<evidence type="ECO:0008006" key="4">
    <source>
        <dbReference type="Google" id="ProtNLM"/>
    </source>
</evidence>
<dbReference type="PANTHER" id="PTHR21310">
    <property type="entry name" value="AMINOGLYCOSIDE PHOSPHOTRANSFERASE-RELATED-RELATED"/>
    <property type="match status" value="1"/>
</dbReference>
<protein>
    <recommendedName>
        <fullName evidence="4">Aminoglycoside phosphotransferase domain-containing protein</fullName>
    </recommendedName>
</protein>
<dbReference type="EMBL" id="BCLY01000012">
    <property type="protein sequence ID" value="GAQ09858.1"/>
    <property type="molecule type" value="Genomic_DNA"/>
</dbReference>